<dbReference type="SUPFAM" id="SSF47729">
    <property type="entry name" value="IHF-like DNA-binding proteins"/>
    <property type="match status" value="1"/>
</dbReference>
<dbReference type="PANTHER" id="PTHR33175">
    <property type="entry name" value="DNA-BINDING PROTEIN HU"/>
    <property type="match status" value="1"/>
</dbReference>
<dbReference type="GO" id="GO:0030261">
    <property type="term" value="P:chromosome condensation"/>
    <property type="evidence" value="ECO:0007669"/>
    <property type="project" value="UniProtKB-KW"/>
</dbReference>
<dbReference type="InterPro" id="IPR000119">
    <property type="entry name" value="Hist_DNA-bd"/>
</dbReference>
<dbReference type="AlphaFoldDB" id="A0AAE4RVS0"/>
<keyword evidence="2" id="KW-0226">DNA condensation</keyword>
<dbReference type="EMBL" id="JAWDES010000002">
    <property type="protein sequence ID" value="MDU0258613.1"/>
    <property type="molecule type" value="Genomic_DNA"/>
</dbReference>
<dbReference type="GO" id="GO:0005829">
    <property type="term" value="C:cytosol"/>
    <property type="evidence" value="ECO:0007669"/>
    <property type="project" value="TreeGrafter"/>
</dbReference>
<evidence type="ECO:0000313" key="6">
    <source>
        <dbReference type="Proteomes" id="UP001181347"/>
    </source>
</evidence>
<keyword evidence="3 5" id="KW-0238">DNA-binding</keyword>
<protein>
    <submittedName>
        <fullName evidence="5">HU family DNA-binding protein</fullName>
    </submittedName>
</protein>
<evidence type="ECO:0000256" key="2">
    <source>
        <dbReference type="ARBA" id="ARBA00023067"/>
    </source>
</evidence>
<dbReference type="SMART" id="SM00411">
    <property type="entry name" value="BHL"/>
    <property type="match status" value="1"/>
</dbReference>
<name>A0AAE4RVS0_9BACT</name>
<gene>
    <name evidence="5" type="ORF">RVH17_00515</name>
</gene>
<dbReference type="PRINTS" id="PR01727">
    <property type="entry name" value="DNABINDINGHU"/>
</dbReference>
<proteinExistence type="inferred from homology"/>
<evidence type="ECO:0000256" key="3">
    <source>
        <dbReference type="ARBA" id="ARBA00023125"/>
    </source>
</evidence>
<dbReference type="RefSeq" id="WP_279183708.1">
    <property type="nucleotide sequence ID" value="NZ_CANRXW010000090.1"/>
</dbReference>
<dbReference type="GO" id="GO:0003677">
    <property type="term" value="F:DNA binding"/>
    <property type="evidence" value="ECO:0007669"/>
    <property type="project" value="UniProtKB-KW"/>
</dbReference>
<dbReference type="InterPro" id="IPR010992">
    <property type="entry name" value="IHF-like_DNA-bd_dom_sf"/>
</dbReference>
<dbReference type="Gene3D" id="4.10.520.10">
    <property type="entry name" value="IHF-like DNA-binding proteins"/>
    <property type="match status" value="1"/>
</dbReference>
<dbReference type="Proteomes" id="UP001181347">
    <property type="component" value="Unassembled WGS sequence"/>
</dbReference>
<organism evidence="5 6">
    <name type="scientific">Alistipes finegoldii</name>
    <dbReference type="NCBI Taxonomy" id="214856"/>
    <lineage>
        <taxon>Bacteria</taxon>
        <taxon>Pseudomonadati</taxon>
        <taxon>Bacteroidota</taxon>
        <taxon>Bacteroidia</taxon>
        <taxon>Bacteroidales</taxon>
        <taxon>Rikenellaceae</taxon>
        <taxon>Alistipes</taxon>
    </lineage>
</organism>
<accession>A0AAE4RVS0</accession>
<dbReference type="PANTHER" id="PTHR33175:SF3">
    <property type="entry name" value="DNA-BINDING PROTEIN HU-BETA"/>
    <property type="match status" value="1"/>
</dbReference>
<comment type="similarity">
    <text evidence="1 4">Belongs to the bacterial histone-like protein family.</text>
</comment>
<dbReference type="CDD" id="cd13832">
    <property type="entry name" value="IHF"/>
    <property type="match status" value="1"/>
</dbReference>
<evidence type="ECO:0000313" key="5">
    <source>
        <dbReference type="EMBL" id="MDU0258613.1"/>
    </source>
</evidence>
<dbReference type="Pfam" id="PF00216">
    <property type="entry name" value="Bac_DNA_binding"/>
    <property type="match status" value="1"/>
</dbReference>
<evidence type="ECO:0000256" key="4">
    <source>
        <dbReference type="RuleBase" id="RU003939"/>
    </source>
</evidence>
<evidence type="ECO:0000256" key="1">
    <source>
        <dbReference type="ARBA" id="ARBA00010529"/>
    </source>
</evidence>
<sequence>MTKADIVKQIARETGVEAVTVSAVVEEFMEQVRAAQIRKENVYLRGFGTFLIKSRKEKKGRDIMKNTTIVIPAHDIPAFKPSPAFQRLLGKK</sequence>
<dbReference type="GO" id="GO:0030527">
    <property type="term" value="F:structural constituent of chromatin"/>
    <property type="evidence" value="ECO:0007669"/>
    <property type="project" value="InterPro"/>
</dbReference>
<comment type="caution">
    <text evidence="5">The sequence shown here is derived from an EMBL/GenBank/DDBJ whole genome shotgun (WGS) entry which is preliminary data.</text>
</comment>
<reference evidence="5" key="1">
    <citation type="submission" date="2023-10" db="EMBL/GenBank/DDBJ databases">
        <title>Genome Sequence of the Bacteria from From Gut Wall in Crohn's Disease.</title>
        <authorList>
            <person name="Rodriguez-Palacios A."/>
        </authorList>
    </citation>
    <scope>NUCLEOTIDE SEQUENCE</scope>
    <source>
        <strain evidence="5">CavFT-hAR58</strain>
    </source>
</reference>